<name>A0A966DUA4_9SPHI</name>
<evidence type="ECO:0000313" key="15">
    <source>
        <dbReference type="EMBL" id="NCD70192.1"/>
    </source>
</evidence>
<organism evidence="15 16">
    <name type="scientific">Mucilaginibacter agri</name>
    <dbReference type="NCBI Taxonomy" id="2695265"/>
    <lineage>
        <taxon>Bacteria</taxon>
        <taxon>Pseudomonadati</taxon>
        <taxon>Bacteroidota</taxon>
        <taxon>Sphingobacteriia</taxon>
        <taxon>Sphingobacteriales</taxon>
        <taxon>Sphingobacteriaceae</taxon>
        <taxon>Mucilaginibacter</taxon>
    </lineage>
</organism>
<evidence type="ECO:0000256" key="13">
    <source>
        <dbReference type="SAM" id="SignalP"/>
    </source>
</evidence>
<evidence type="ECO:0000256" key="1">
    <source>
        <dbReference type="ARBA" id="ARBA00001526"/>
    </source>
</evidence>
<dbReference type="InterPro" id="IPR001279">
    <property type="entry name" value="Metallo-B-lactamas"/>
</dbReference>
<feature type="domain" description="Metallo-beta-lactamase" evidence="14">
    <location>
        <begin position="47"/>
        <end position="217"/>
    </location>
</feature>
<dbReference type="RefSeq" id="WP_166586155.1">
    <property type="nucleotide sequence ID" value="NZ_WWEO01000042.1"/>
</dbReference>
<dbReference type="Proteomes" id="UP000638732">
    <property type="component" value="Unassembled WGS sequence"/>
</dbReference>
<evidence type="ECO:0000313" key="16">
    <source>
        <dbReference type="Proteomes" id="UP000638732"/>
    </source>
</evidence>
<evidence type="ECO:0000256" key="11">
    <source>
        <dbReference type="ARBA" id="ARBA00022833"/>
    </source>
</evidence>
<sequence length="243" mass="26735">MKRLILCFCFLYNCCLAQTKQHIKVTPLGNGFYVYESYGVFKGSVVGGNGLLLSTPKGAAVIDTPWDDDQTNQLIDWVSKNLNQKILFCVSTHYHDDRIGGIRALQVKGIKTYASAATSVKALAEGYPKVSQTFKNDTVLHIGNTPIEVYYPGAGHTADNEVVWFPKQKVLFGGCIIKSTDANSLGNIAEADLKAWPISIEKLIKRYPDAVTIIPGHGDWTDNSSMQHTLKLLENHNSGTTNN</sequence>
<evidence type="ECO:0000256" key="10">
    <source>
        <dbReference type="ARBA" id="ARBA00022801"/>
    </source>
</evidence>
<protein>
    <recommendedName>
        <fullName evidence="6">beta-lactamase</fullName>
        <ecNumber evidence="6">3.5.2.6</ecNumber>
    </recommendedName>
</protein>
<dbReference type="AlphaFoldDB" id="A0A966DUA4"/>
<dbReference type="SUPFAM" id="SSF56281">
    <property type="entry name" value="Metallo-hydrolase/oxidoreductase"/>
    <property type="match status" value="1"/>
</dbReference>
<dbReference type="PANTHER" id="PTHR42951:SF4">
    <property type="entry name" value="ACYL-COENZYME A THIOESTERASE MBLAC2"/>
    <property type="match status" value="1"/>
</dbReference>
<evidence type="ECO:0000256" key="4">
    <source>
        <dbReference type="ARBA" id="ARBA00005250"/>
    </source>
</evidence>
<evidence type="ECO:0000259" key="14">
    <source>
        <dbReference type="SMART" id="SM00849"/>
    </source>
</evidence>
<evidence type="ECO:0000256" key="6">
    <source>
        <dbReference type="ARBA" id="ARBA00012865"/>
    </source>
</evidence>
<keyword evidence="12" id="KW-0046">Antibiotic resistance</keyword>
<keyword evidence="8 13" id="KW-0732">Signal</keyword>
<dbReference type="Pfam" id="PF00753">
    <property type="entry name" value="Lactamase_B"/>
    <property type="match status" value="1"/>
</dbReference>
<comment type="caution">
    <text evidence="15">The sequence shown here is derived from an EMBL/GenBank/DDBJ whole genome shotgun (WGS) entry which is preliminary data.</text>
</comment>
<dbReference type="InterPro" id="IPR001018">
    <property type="entry name" value="Beta-lactamase_class-B_CS"/>
</dbReference>
<dbReference type="SMART" id="SM00849">
    <property type="entry name" value="Lactamase_B"/>
    <property type="match status" value="1"/>
</dbReference>
<feature type="signal peptide" evidence="13">
    <location>
        <begin position="1"/>
        <end position="17"/>
    </location>
</feature>
<dbReference type="EMBL" id="WWEO01000042">
    <property type="protein sequence ID" value="NCD70192.1"/>
    <property type="molecule type" value="Genomic_DNA"/>
</dbReference>
<dbReference type="NCBIfam" id="NF012229">
    <property type="entry name" value="bla_class_B_core"/>
    <property type="match status" value="1"/>
</dbReference>
<accession>A0A966DUA4</accession>
<keyword evidence="9" id="KW-0574">Periplasm</keyword>
<reference evidence="15" key="1">
    <citation type="submission" date="2020-01" db="EMBL/GenBank/DDBJ databases">
        <authorList>
            <person name="Seo Y.L."/>
        </authorList>
    </citation>
    <scope>NUCLEOTIDE SEQUENCE</scope>
    <source>
        <strain evidence="15">R11</strain>
    </source>
</reference>
<comment type="cofactor">
    <cofactor evidence="2">
        <name>Zn(2+)</name>
        <dbReference type="ChEBI" id="CHEBI:29105"/>
    </cofactor>
</comment>
<dbReference type="GO" id="GO:0017001">
    <property type="term" value="P:antibiotic catabolic process"/>
    <property type="evidence" value="ECO:0007669"/>
    <property type="project" value="InterPro"/>
</dbReference>
<dbReference type="GO" id="GO:0008270">
    <property type="term" value="F:zinc ion binding"/>
    <property type="evidence" value="ECO:0007669"/>
    <property type="project" value="InterPro"/>
</dbReference>
<gene>
    <name evidence="15" type="primary">bla</name>
    <name evidence="15" type="ORF">GSY63_12560</name>
</gene>
<evidence type="ECO:0000256" key="9">
    <source>
        <dbReference type="ARBA" id="ARBA00022764"/>
    </source>
</evidence>
<comment type="subcellular location">
    <subcellularLocation>
        <location evidence="3">Periplasm</location>
    </subcellularLocation>
</comment>
<comment type="subunit">
    <text evidence="5">Monomer.</text>
</comment>
<comment type="similarity">
    <text evidence="4">Belongs to the metallo-beta-lactamase superfamily. Class-B beta-lactamase family.</text>
</comment>
<dbReference type="EC" id="3.5.2.6" evidence="6"/>
<dbReference type="InterPro" id="IPR050855">
    <property type="entry name" value="NDM-1-like"/>
</dbReference>
<evidence type="ECO:0000256" key="3">
    <source>
        <dbReference type="ARBA" id="ARBA00004418"/>
    </source>
</evidence>
<dbReference type="GO" id="GO:0008800">
    <property type="term" value="F:beta-lactamase activity"/>
    <property type="evidence" value="ECO:0007669"/>
    <property type="project" value="UniProtKB-EC"/>
</dbReference>
<dbReference type="Gene3D" id="3.60.15.10">
    <property type="entry name" value="Ribonuclease Z/Hydroxyacylglutathione hydrolase-like"/>
    <property type="match status" value="1"/>
</dbReference>
<evidence type="ECO:0000256" key="12">
    <source>
        <dbReference type="ARBA" id="ARBA00023251"/>
    </source>
</evidence>
<dbReference type="NCBIfam" id="NF033088">
    <property type="entry name" value="bla_subclass_B1"/>
    <property type="match status" value="1"/>
</dbReference>
<evidence type="ECO:0000256" key="2">
    <source>
        <dbReference type="ARBA" id="ARBA00001947"/>
    </source>
</evidence>
<keyword evidence="16" id="KW-1185">Reference proteome</keyword>
<keyword evidence="11" id="KW-0862">Zinc</keyword>
<proteinExistence type="inferred from homology"/>
<dbReference type="GO" id="GO:0042597">
    <property type="term" value="C:periplasmic space"/>
    <property type="evidence" value="ECO:0007669"/>
    <property type="project" value="UniProtKB-SubCell"/>
</dbReference>
<evidence type="ECO:0000256" key="5">
    <source>
        <dbReference type="ARBA" id="ARBA00011245"/>
    </source>
</evidence>
<evidence type="ECO:0000256" key="8">
    <source>
        <dbReference type="ARBA" id="ARBA00022729"/>
    </source>
</evidence>
<keyword evidence="7" id="KW-0479">Metal-binding</keyword>
<dbReference type="GO" id="GO:0046677">
    <property type="term" value="P:response to antibiotic"/>
    <property type="evidence" value="ECO:0007669"/>
    <property type="project" value="UniProtKB-KW"/>
</dbReference>
<comment type="catalytic activity">
    <reaction evidence="1">
        <text>a beta-lactam + H2O = a substituted beta-amino acid</text>
        <dbReference type="Rhea" id="RHEA:20401"/>
        <dbReference type="ChEBI" id="CHEBI:15377"/>
        <dbReference type="ChEBI" id="CHEBI:35627"/>
        <dbReference type="ChEBI" id="CHEBI:140347"/>
        <dbReference type="EC" id="3.5.2.6"/>
    </reaction>
</comment>
<keyword evidence="10" id="KW-0378">Hydrolase</keyword>
<feature type="chain" id="PRO_5036878626" description="beta-lactamase" evidence="13">
    <location>
        <begin position="18"/>
        <end position="243"/>
    </location>
</feature>
<evidence type="ECO:0000256" key="7">
    <source>
        <dbReference type="ARBA" id="ARBA00022723"/>
    </source>
</evidence>
<reference evidence="15" key="2">
    <citation type="submission" date="2020-10" db="EMBL/GenBank/DDBJ databases">
        <title>Mucilaginibacter sp. nov., isolated from soil.</title>
        <authorList>
            <person name="Jeon C.O."/>
        </authorList>
    </citation>
    <scope>NUCLEOTIDE SEQUENCE</scope>
    <source>
        <strain evidence="15">R11</strain>
    </source>
</reference>
<dbReference type="InterPro" id="IPR036866">
    <property type="entry name" value="RibonucZ/Hydroxyglut_hydro"/>
</dbReference>
<dbReference type="PANTHER" id="PTHR42951">
    <property type="entry name" value="METALLO-BETA-LACTAMASE DOMAIN-CONTAINING"/>
    <property type="match status" value="1"/>
</dbReference>
<dbReference type="InterPro" id="IPR058199">
    <property type="entry name" value="BlaB//VIM/IMP-1"/>
</dbReference>
<dbReference type="PROSITE" id="PS00744">
    <property type="entry name" value="BETA_LACTAMASE_B_2"/>
    <property type="match status" value="1"/>
</dbReference>